<evidence type="ECO:0000313" key="2">
    <source>
        <dbReference type="EMBL" id="KAJ8889540.1"/>
    </source>
</evidence>
<feature type="compositionally biased region" description="Polar residues" evidence="1">
    <location>
        <begin position="141"/>
        <end position="150"/>
    </location>
</feature>
<reference evidence="2 3" key="1">
    <citation type="submission" date="2023-02" db="EMBL/GenBank/DDBJ databases">
        <title>LHISI_Scaffold_Assembly.</title>
        <authorList>
            <person name="Stuart O.P."/>
            <person name="Cleave R."/>
            <person name="Magrath M.J.L."/>
            <person name="Mikheyev A.S."/>
        </authorList>
    </citation>
    <scope>NUCLEOTIDE SEQUENCE [LARGE SCALE GENOMIC DNA]</scope>
    <source>
        <strain evidence="2">Daus_M_001</strain>
        <tissue evidence="2">Leg muscle</tissue>
    </source>
</reference>
<organism evidence="2 3">
    <name type="scientific">Dryococelus australis</name>
    <dbReference type="NCBI Taxonomy" id="614101"/>
    <lineage>
        <taxon>Eukaryota</taxon>
        <taxon>Metazoa</taxon>
        <taxon>Ecdysozoa</taxon>
        <taxon>Arthropoda</taxon>
        <taxon>Hexapoda</taxon>
        <taxon>Insecta</taxon>
        <taxon>Pterygota</taxon>
        <taxon>Neoptera</taxon>
        <taxon>Polyneoptera</taxon>
        <taxon>Phasmatodea</taxon>
        <taxon>Verophasmatodea</taxon>
        <taxon>Anareolatae</taxon>
        <taxon>Phasmatidae</taxon>
        <taxon>Eurycanthinae</taxon>
        <taxon>Dryococelus</taxon>
    </lineage>
</organism>
<protein>
    <submittedName>
        <fullName evidence="2">Uncharacterized protein</fullName>
    </submittedName>
</protein>
<sequence length="800" mass="88685">MRNSVFRQRAQRKVINTVVHSSTSKNTEGLVIAEDDGVEVREDDWFCFICQETVKTEMARNWFTSGREVHSCCHACEARRRAAYSKHTAHTRTRRSQGCRQHTPELTYPLILCLGSHRMTTRTPIRTGPQWLSGQPARLSPRQTGLNSQSGHPRVFKCGIVTDNAAGRRVFSVISHCPIIPVPLHTYLSQPHRLSRPRCLEPPKSLHSSPILRAPPASFSRIMESSGCAGESDLKAYQQRSLGEVFDGSNAVGDPSEEVDGIVDVTLEEVDGDAAAGVPSEQTDSTVPTSGIDGSATLAPLLPKPRSVGLSATPLRRVSVGANGWPDTRNPLENSVLASGRVSPAGNFSGRRGGLLSPSRQKRWKGGLLQRRERAPQSQARGERAGDQIPVEGGEFAIRRGMLNVGGTECKCTWSVLELESRERQRGVVPAVPGHCDSLADDKHCHYIHTQLAQVIDVIKSGFLAADFSCAGNNLQFIILRVFRPVLIRPPIFIASAASSLSSGITSAVSGQHYRSARASETGDRRENPMTRSIVRHDCHERIVLDDTAGRRVFSETFKVPCPCIQAMHHSNLISPLSALKISLFFDEYSDMHPMNIIQRGMERAMLGFTRRDRQRDDYIRPVTKVRDILERVKTLNWQWAGHIARRSDDRWTTELPSAFSVVGYLKVDPPLTMRSLYRGSRLEGIPQRTQCHCVMELKSSTSRESDGRISVEVPPRRYCSRLILLIFTIVTAYVLSGDRCGRGGVLRSGGEMRWRPLQTPVAAVVMTPPLQTSTADKDARTTFRNSEPASAATPRPRRH</sequence>
<evidence type="ECO:0000256" key="1">
    <source>
        <dbReference type="SAM" id="MobiDB-lite"/>
    </source>
</evidence>
<feature type="region of interest" description="Disordered" evidence="1">
    <location>
        <begin position="769"/>
        <end position="800"/>
    </location>
</feature>
<feature type="region of interest" description="Disordered" evidence="1">
    <location>
        <begin position="273"/>
        <end position="309"/>
    </location>
</feature>
<feature type="compositionally biased region" description="Polar residues" evidence="1">
    <location>
        <begin position="280"/>
        <end position="289"/>
    </location>
</feature>
<gene>
    <name evidence="2" type="ORF">PR048_009039</name>
</gene>
<proteinExistence type="predicted"/>
<dbReference type="EMBL" id="JARBHB010000003">
    <property type="protein sequence ID" value="KAJ8889540.1"/>
    <property type="molecule type" value="Genomic_DNA"/>
</dbReference>
<accession>A0ABQ9HZV1</accession>
<dbReference type="Proteomes" id="UP001159363">
    <property type="component" value="Chromosome 3"/>
</dbReference>
<name>A0ABQ9HZV1_9NEOP</name>
<comment type="caution">
    <text evidence="2">The sequence shown here is derived from an EMBL/GenBank/DDBJ whole genome shotgun (WGS) entry which is preliminary data.</text>
</comment>
<keyword evidence="3" id="KW-1185">Reference proteome</keyword>
<evidence type="ECO:0000313" key="3">
    <source>
        <dbReference type="Proteomes" id="UP001159363"/>
    </source>
</evidence>
<feature type="region of interest" description="Disordered" evidence="1">
    <location>
        <begin position="339"/>
        <end position="365"/>
    </location>
</feature>
<feature type="region of interest" description="Disordered" evidence="1">
    <location>
        <begin position="126"/>
        <end position="150"/>
    </location>
</feature>